<sequence>MDLHLTTHTELTKAAQRDTLQTCKRRKILEDLASLRASNPVEPMVSTLDIEEAQNFWDVSPAPEEEECGNLRYKEKRESYKPVQDIINSMLEKGVICPCNSTYSAPIWPVLKRQVVANRRL</sequence>
<dbReference type="Gene3D" id="3.10.10.10">
    <property type="entry name" value="HIV Type 1 Reverse Transcriptase, subunit A, domain 1"/>
    <property type="match status" value="1"/>
</dbReference>
<dbReference type="SUPFAM" id="SSF56672">
    <property type="entry name" value="DNA/RNA polymerases"/>
    <property type="match status" value="1"/>
</dbReference>
<accession>A0A498M3S8</accession>
<organism evidence="1 2">
    <name type="scientific">Labeo rohita</name>
    <name type="common">Indian major carp</name>
    <name type="synonym">Cyprinus rohita</name>
    <dbReference type="NCBI Taxonomy" id="84645"/>
    <lineage>
        <taxon>Eukaryota</taxon>
        <taxon>Metazoa</taxon>
        <taxon>Chordata</taxon>
        <taxon>Craniata</taxon>
        <taxon>Vertebrata</taxon>
        <taxon>Euteleostomi</taxon>
        <taxon>Actinopterygii</taxon>
        <taxon>Neopterygii</taxon>
        <taxon>Teleostei</taxon>
        <taxon>Ostariophysi</taxon>
        <taxon>Cypriniformes</taxon>
        <taxon>Cyprinidae</taxon>
        <taxon>Labeoninae</taxon>
        <taxon>Labeonini</taxon>
        <taxon>Labeo</taxon>
    </lineage>
</organism>
<dbReference type="EMBL" id="QBIY01012904">
    <property type="protein sequence ID" value="RXN14513.1"/>
    <property type="molecule type" value="Genomic_DNA"/>
</dbReference>
<protein>
    <submittedName>
        <fullName evidence="1">LRR and PYD domains-containing 3-like protein</fullName>
    </submittedName>
</protein>
<dbReference type="AlphaFoldDB" id="A0A498M3S8"/>
<evidence type="ECO:0000313" key="2">
    <source>
        <dbReference type="Proteomes" id="UP000290572"/>
    </source>
</evidence>
<reference evidence="1 2" key="1">
    <citation type="submission" date="2018-03" db="EMBL/GenBank/DDBJ databases">
        <title>Draft genome sequence of Rohu Carp (Labeo rohita).</title>
        <authorList>
            <person name="Das P."/>
            <person name="Kushwaha B."/>
            <person name="Joshi C.G."/>
            <person name="Kumar D."/>
            <person name="Nagpure N.S."/>
            <person name="Sahoo L."/>
            <person name="Das S.P."/>
            <person name="Bit A."/>
            <person name="Patnaik S."/>
            <person name="Meher P.K."/>
            <person name="Jayasankar P."/>
            <person name="Koringa P.G."/>
            <person name="Patel N.V."/>
            <person name="Hinsu A.T."/>
            <person name="Kumar R."/>
            <person name="Pandey M."/>
            <person name="Agarwal S."/>
            <person name="Srivastava S."/>
            <person name="Singh M."/>
            <person name="Iquebal M.A."/>
            <person name="Jaiswal S."/>
            <person name="Angadi U.B."/>
            <person name="Kumar N."/>
            <person name="Raza M."/>
            <person name="Shah T.M."/>
            <person name="Rai A."/>
            <person name="Jena J.K."/>
        </authorList>
    </citation>
    <scope>NUCLEOTIDE SEQUENCE [LARGE SCALE GENOMIC DNA]</scope>
    <source>
        <strain evidence="1">DASCIFA01</strain>
        <tissue evidence="1">Testis</tissue>
    </source>
</reference>
<proteinExistence type="predicted"/>
<dbReference type="InterPro" id="IPR043502">
    <property type="entry name" value="DNA/RNA_pol_sf"/>
</dbReference>
<comment type="caution">
    <text evidence="1">The sequence shown here is derived from an EMBL/GenBank/DDBJ whole genome shotgun (WGS) entry which is preliminary data.</text>
</comment>
<gene>
    <name evidence="1" type="ORF">ROHU_009056</name>
</gene>
<evidence type="ECO:0000313" key="1">
    <source>
        <dbReference type="EMBL" id="RXN14513.1"/>
    </source>
</evidence>
<keyword evidence="2" id="KW-1185">Reference proteome</keyword>
<dbReference type="Proteomes" id="UP000290572">
    <property type="component" value="Unassembled WGS sequence"/>
</dbReference>
<name>A0A498M3S8_LABRO</name>